<dbReference type="Proteomes" id="UP000023152">
    <property type="component" value="Unassembled WGS sequence"/>
</dbReference>
<evidence type="ECO:0000313" key="2">
    <source>
        <dbReference type="Proteomes" id="UP000023152"/>
    </source>
</evidence>
<feature type="non-terminal residue" evidence="1">
    <location>
        <position position="201"/>
    </location>
</feature>
<dbReference type="InterPro" id="IPR011043">
    <property type="entry name" value="Gal_Oxase/kelch_b-propeller"/>
</dbReference>
<dbReference type="EMBL" id="ASPP01036642">
    <property type="protein sequence ID" value="ETO02125.1"/>
    <property type="molecule type" value="Genomic_DNA"/>
</dbReference>
<accession>X6LN22</accession>
<protein>
    <submittedName>
        <fullName evidence="1">Uncharacterized protein</fullName>
    </submittedName>
</protein>
<proteinExistence type="predicted"/>
<sequence>MDNQTTTQNSPERETEQLKQNQHLITSFQILKKLHTPLSYAQCASHKHELIICGGKNERICYSYHTLKNEYKHICNYPIDVILDGHCVVKLVDNRNKDSNQTTLLSFGGKYKHTLVTKYVSVCRVRVVIGGSNNNLLFITYRSNNISVFDLNTFQFIKNDALLTSDYIDYHCFVSNSENRQWQEMAKKNKQKYQMLLFKYT</sequence>
<dbReference type="SUPFAM" id="SSF50965">
    <property type="entry name" value="Galactose oxidase, central domain"/>
    <property type="match status" value="1"/>
</dbReference>
<keyword evidence="2" id="KW-1185">Reference proteome</keyword>
<dbReference type="AlphaFoldDB" id="X6LN22"/>
<gene>
    <name evidence="1" type="ORF">RFI_35310</name>
</gene>
<dbReference type="Gene3D" id="2.120.10.80">
    <property type="entry name" value="Kelch-type beta propeller"/>
    <property type="match status" value="1"/>
</dbReference>
<dbReference type="InterPro" id="IPR015915">
    <property type="entry name" value="Kelch-typ_b-propeller"/>
</dbReference>
<evidence type="ECO:0000313" key="1">
    <source>
        <dbReference type="EMBL" id="ETO02125.1"/>
    </source>
</evidence>
<reference evidence="1 2" key="1">
    <citation type="journal article" date="2013" name="Curr. Biol.">
        <title>The Genome of the Foraminiferan Reticulomyxa filosa.</title>
        <authorList>
            <person name="Glockner G."/>
            <person name="Hulsmann N."/>
            <person name="Schleicher M."/>
            <person name="Noegel A.A."/>
            <person name="Eichinger L."/>
            <person name="Gallinger C."/>
            <person name="Pawlowski J."/>
            <person name="Sierra R."/>
            <person name="Euteneuer U."/>
            <person name="Pillet L."/>
            <person name="Moustafa A."/>
            <person name="Platzer M."/>
            <person name="Groth M."/>
            <person name="Szafranski K."/>
            <person name="Schliwa M."/>
        </authorList>
    </citation>
    <scope>NUCLEOTIDE SEQUENCE [LARGE SCALE GENOMIC DNA]</scope>
</reference>
<organism evidence="1 2">
    <name type="scientific">Reticulomyxa filosa</name>
    <dbReference type="NCBI Taxonomy" id="46433"/>
    <lineage>
        <taxon>Eukaryota</taxon>
        <taxon>Sar</taxon>
        <taxon>Rhizaria</taxon>
        <taxon>Retaria</taxon>
        <taxon>Foraminifera</taxon>
        <taxon>Monothalamids</taxon>
        <taxon>Reticulomyxidae</taxon>
        <taxon>Reticulomyxa</taxon>
    </lineage>
</organism>
<name>X6LN22_RETFI</name>
<comment type="caution">
    <text evidence="1">The sequence shown here is derived from an EMBL/GenBank/DDBJ whole genome shotgun (WGS) entry which is preliminary data.</text>
</comment>